<comment type="subcellular location">
    <subcellularLocation>
        <location evidence="1">Membrane</location>
        <topology evidence="1">Multi-pass membrane protein</topology>
    </subcellularLocation>
</comment>
<dbReference type="SMART" id="SM00303">
    <property type="entry name" value="GPS"/>
    <property type="match status" value="1"/>
</dbReference>
<evidence type="ECO:0000256" key="1">
    <source>
        <dbReference type="ARBA" id="ARBA00004141"/>
    </source>
</evidence>
<dbReference type="InterPro" id="IPR000203">
    <property type="entry name" value="GPS"/>
</dbReference>
<name>A0AAV6GUB8_9TELE</name>
<dbReference type="SUPFAM" id="SSF81321">
    <property type="entry name" value="Family A G protein-coupled receptor-like"/>
    <property type="match status" value="1"/>
</dbReference>
<evidence type="ECO:0000256" key="3">
    <source>
        <dbReference type="ARBA" id="ARBA00022989"/>
    </source>
</evidence>
<feature type="transmembrane region" description="Helical" evidence="6">
    <location>
        <begin position="365"/>
        <end position="389"/>
    </location>
</feature>
<dbReference type="EMBL" id="JADWDJ010000007">
    <property type="protein sequence ID" value="KAG5278094.1"/>
    <property type="molecule type" value="Genomic_DNA"/>
</dbReference>
<dbReference type="InterPro" id="IPR000832">
    <property type="entry name" value="GPCR_2_secretin-like"/>
</dbReference>
<dbReference type="PROSITE" id="PS50221">
    <property type="entry name" value="GAIN_B"/>
    <property type="match status" value="1"/>
</dbReference>
<dbReference type="AlphaFoldDB" id="A0AAV6GUB8"/>
<dbReference type="InterPro" id="IPR017981">
    <property type="entry name" value="GPCR_2-like_7TM"/>
</dbReference>
<dbReference type="PANTHER" id="PTHR12011:SF469">
    <property type="entry name" value="ADHESION G PROTEIN-COUPLED RECEPTOR E1-RELATED"/>
    <property type="match status" value="1"/>
</dbReference>
<comment type="caution">
    <text evidence="9">The sequence shown here is derived from an EMBL/GenBank/DDBJ whole genome shotgun (WGS) entry which is preliminary data.</text>
</comment>
<feature type="transmembrane region" description="Helical" evidence="6">
    <location>
        <begin position="481"/>
        <end position="503"/>
    </location>
</feature>
<evidence type="ECO:0000313" key="10">
    <source>
        <dbReference type="Proteomes" id="UP000823561"/>
    </source>
</evidence>
<evidence type="ECO:0000313" key="9">
    <source>
        <dbReference type="EMBL" id="KAG5278094.1"/>
    </source>
</evidence>
<dbReference type="Gene3D" id="1.20.1070.10">
    <property type="entry name" value="Rhodopsin 7-helix transmembrane proteins"/>
    <property type="match status" value="1"/>
</dbReference>
<feature type="transmembrane region" description="Helical" evidence="6">
    <location>
        <begin position="523"/>
        <end position="540"/>
    </location>
</feature>
<dbReference type="InterPro" id="IPR057244">
    <property type="entry name" value="GAIN_B"/>
</dbReference>
<dbReference type="GO" id="GO:0007189">
    <property type="term" value="P:adenylate cyclase-activating G protein-coupled receptor signaling pathway"/>
    <property type="evidence" value="ECO:0007669"/>
    <property type="project" value="TreeGrafter"/>
</dbReference>
<keyword evidence="4 6" id="KW-0472">Membrane</keyword>
<protein>
    <recommendedName>
        <fullName evidence="11">Adhesion G protein-coupled receptor E3-like</fullName>
    </recommendedName>
</protein>
<evidence type="ECO:0008006" key="11">
    <source>
        <dbReference type="Google" id="ProtNLM"/>
    </source>
</evidence>
<feature type="domain" description="G-protein coupled receptors family 2 profile 2" evidence="8">
    <location>
        <begin position="328"/>
        <end position="573"/>
    </location>
</feature>
<feature type="transmembrane region" description="Helical" evidence="6">
    <location>
        <begin position="327"/>
        <end position="353"/>
    </location>
</feature>
<keyword evidence="5" id="KW-1015">Disulfide bond</keyword>
<dbReference type="Pfam" id="PF00002">
    <property type="entry name" value="7tm_2"/>
    <property type="match status" value="1"/>
</dbReference>
<evidence type="ECO:0000256" key="5">
    <source>
        <dbReference type="ARBA" id="ARBA00023157"/>
    </source>
</evidence>
<evidence type="ECO:0000256" key="2">
    <source>
        <dbReference type="ARBA" id="ARBA00022692"/>
    </source>
</evidence>
<keyword evidence="2 6" id="KW-0812">Transmembrane</keyword>
<feature type="transmembrane region" description="Helical" evidence="6">
    <location>
        <begin position="442"/>
        <end position="461"/>
    </location>
</feature>
<dbReference type="PANTHER" id="PTHR12011">
    <property type="entry name" value="ADHESION G-PROTEIN COUPLED RECEPTOR"/>
    <property type="match status" value="1"/>
</dbReference>
<keyword evidence="3 6" id="KW-1133">Transmembrane helix</keyword>
<dbReference type="GO" id="GO:0007166">
    <property type="term" value="P:cell surface receptor signaling pathway"/>
    <property type="evidence" value="ECO:0007669"/>
    <property type="project" value="InterPro"/>
</dbReference>
<organism evidence="9 10">
    <name type="scientific">Alosa alosa</name>
    <name type="common">allis shad</name>
    <dbReference type="NCBI Taxonomy" id="278164"/>
    <lineage>
        <taxon>Eukaryota</taxon>
        <taxon>Metazoa</taxon>
        <taxon>Chordata</taxon>
        <taxon>Craniata</taxon>
        <taxon>Vertebrata</taxon>
        <taxon>Euteleostomi</taxon>
        <taxon>Actinopterygii</taxon>
        <taxon>Neopterygii</taxon>
        <taxon>Teleostei</taxon>
        <taxon>Clupei</taxon>
        <taxon>Clupeiformes</taxon>
        <taxon>Clupeoidei</taxon>
        <taxon>Clupeidae</taxon>
        <taxon>Alosa</taxon>
    </lineage>
</organism>
<evidence type="ECO:0000259" key="8">
    <source>
        <dbReference type="PROSITE" id="PS50261"/>
    </source>
</evidence>
<keyword evidence="10" id="KW-1185">Reference proteome</keyword>
<dbReference type="InterPro" id="IPR046338">
    <property type="entry name" value="GAIN_dom_sf"/>
</dbReference>
<evidence type="ECO:0000256" key="4">
    <source>
        <dbReference type="ARBA" id="ARBA00023136"/>
    </source>
</evidence>
<reference evidence="9" key="1">
    <citation type="submission" date="2020-10" db="EMBL/GenBank/DDBJ databases">
        <title>Chromosome-scale genome assembly of the Allis shad, Alosa alosa.</title>
        <authorList>
            <person name="Margot Z."/>
            <person name="Christophe K."/>
            <person name="Cabau C."/>
            <person name="Louis A."/>
            <person name="Berthelot C."/>
            <person name="Parey E."/>
            <person name="Roest Crollius H."/>
            <person name="Montfort J."/>
            <person name="Robinson-Rechavi M."/>
            <person name="Bucao C."/>
            <person name="Bouchez O."/>
            <person name="Gislard M."/>
            <person name="Lluch J."/>
            <person name="Milhes M."/>
            <person name="Lampietro C."/>
            <person name="Lopez Roques C."/>
            <person name="Donnadieu C."/>
            <person name="Braasch I."/>
            <person name="Desvignes T."/>
            <person name="Postlethwait J."/>
            <person name="Bobe J."/>
            <person name="Guiguen Y."/>
        </authorList>
    </citation>
    <scope>NUCLEOTIDE SEQUENCE</scope>
    <source>
        <strain evidence="9">M-15738</strain>
        <tissue evidence="9">Blood</tissue>
    </source>
</reference>
<evidence type="ECO:0000256" key="6">
    <source>
        <dbReference type="SAM" id="Phobius"/>
    </source>
</evidence>
<sequence length="601" mass="66520">MVHNCKLDHQSSSPDDLRPFSIEIGMSQVEACGTLAQVCPVSSICVRTEEGFYCECQNGTIPSITAGKTLVCKDLHSSEGTSPEAQFNNLNSVVKNLTDDVVLEPYVVSSLLERLQDALTEVQQDTSGKKLVVLGDAMLQSTEKLVGALVEPTTTNASKTLMTKTMEVQTFTIGKDYKSNMSANVENKNNSLDLDLVGIARNNNGSAAVAFTNFKNLSSVLTADLFYTVNDTKKTMMSAVLSASLPKTPHKVLPNPANITMKHIQSLDPQGVLSCVYWNGSAWAVDGCDVTQTNATHTVCTCVHFSTFALIMQVQRPPEAKAETKQMMALLNTIVVSIGLGFLTLAVMAFALCRWKPQVNNTTRLNLCISLLLAHLLFLLVQEFIHFIHPHKIVCKVLSGVLHYLFLSSFTWMLLETIWLFHTVLRLKDIRSPQGLGPHWGYQCLIGYGGPSAVVAVSAGIMPDGYGSDRCWLNREFTWSFLGPVCFILGTNTVLFFIITILLHTTLSRMQHGPTHNKRIRMLVFKTLIQSLIVGLPWILGFFTESSQAVDVLFLALNSQQGTFIFLLHCVLNEEVRQQFWSCCCRRMREKETGKVVSSTM</sequence>
<feature type="transmembrane region" description="Helical" evidence="6">
    <location>
        <begin position="401"/>
        <end position="421"/>
    </location>
</feature>
<dbReference type="Pfam" id="PF01825">
    <property type="entry name" value="GPS"/>
    <property type="match status" value="1"/>
</dbReference>
<accession>A0AAV6GUB8</accession>
<evidence type="ECO:0000259" key="7">
    <source>
        <dbReference type="PROSITE" id="PS50221"/>
    </source>
</evidence>
<proteinExistence type="predicted"/>
<feature type="domain" description="GAIN-B" evidence="7">
    <location>
        <begin position="169"/>
        <end position="318"/>
    </location>
</feature>
<gene>
    <name evidence="9" type="ORF">AALO_G00095120</name>
</gene>
<dbReference type="Gene3D" id="2.60.220.50">
    <property type="match status" value="1"/>
</dbReference>
<dbReference type="Proteomes" id="UP000823561">
    <property type="component" value="Chromosome 7"/>
</dbReference>
<dbReference type="GO" id="GO:0004930">
    <property type="term" value="F:G protein-coupled receptor activity"/>
    <property type="evidence" value="ECO:0007669"/>
    <property type="project" value="InterPro"/>
</dbReference>
<dbReference type="GO" id="GO:0005886">
    <property type="term" value="C:plasma membrane"/>
    <property type="evidence" value="ECO:0007669"/>
    <property type="project" value="TreeGrafter"/>
</dbReference>
<dbReference type="PRINTS" id="PR00249">
    <property type="entry name" value="GPCRSECRETIN"/>
</dbReference>
<dbReference type="PROSITE" id="PS50261">
    <property type="entry name" value="G_PROTEIN_RECEP_F2_4"/>
    <property type="match status" value="1"/>
</dbReference>